<dbReference type="InterPro" id="IPR032870">
    <property type="entry name" value="ALKBH7-like"/>
</dbReference>
<dbReference type="PANTHER" id="PTHR21052">
    <property type="entry name" value="SPERMATOGENESIS ASSOCIATED 11-RELATED"/>
    <property type="match status" value="1"/>
</dbReference>
<reference evidence="2" key="1">
    <citation type="submission" date="2023-08" db="EMBL/GenBank/DDBJ databases">
        <authorList>
            <person name="Chen Y."/>
            <person name="Shah S."/>
            <person name="Dougan E. K."/>
            <person name="Thang M."/>
            <person name="Chan C."/>
        </authorList>
    </citation>
    <scope>NUCLEOTIDE SEQUENCE</scope>
</reference>
<gene>
    <name evidence="2" type="ORF">EVOR1521_LOCUS28888</name>
</gene>
<dbReference type="Gene3D" id="2.60.120.620">
    <property type="entry name" value="q2cbj1_9rhob like domain"/>
    <property type="match status" value="1"/>
</dbReference>
<dbReference type="Pfam" id="PF13532">
    <property type="entry name" value="2OG-FeII_Oxy_2"/>
    <property type="match status" value="1"/>
</dbReference>
<dbReference type="GO" id="GO:0006974">
    <property type="term" value="P:DNA damage response"/>
    <property type="evidence" value="ECO:0007669"/>
    <property type="project" value="InterPro"/>
</dbReference>
<dbReference type="InterPro" id="IPR027450">
    <property type="entry name" value="AlkB-like"/>
</dbReference>
<name>A0AA36NJZ0_9DINO</name>
<evidence type="ECO:0000313" key="3">
    <source>
        <dbReference type="Proteomes" id="UP001178507"/>
    </source>
</evidence>
<dbReference type="Proteomes" id="UP001178507">
    <property type="component" value="Unassembled WGS sequence"/>
</dbReference>
<dbReference type="InterPro" id="IPR044862">
    <property type="entry name" value="Pro_4_hyd_alph_FE2OG_OXY"/>
</dbReference>
<dbReference type="PROSITE" id="PS51471">
    <property type="entry name" value="FE2OG_OXY"/>
    <property type="match status" value="2"/>
</dbReference>
<dbReference type="InterPro" id="IPR005123">
    <property type="entry name" value="Oxoglu/Fe-dep_dioxygenase_dom"/>
</dbReference>
<organism evidence="2 3">
    <name type="scientific">Effrenium voratum</name>
    <dbReference type="NCBI Taxonomy" id="2562239"/>
    <lineage>
        <taxon>Eukaryota</taxon>
        <taxon>Sar</taxon>
        <taxon>Alveolata</taxon>
        <taxon>Dinophyceae</taxon>
        <taxon>Suessiales</taxon>
        <taxon>Symbiodiniaceae</taxon>
        <taxon>Effrenium</taxon>
    </lineage>
</organism>
<dbReference type="Pfam" id="PF13640">
    <property type="entry name" value="2OG-FeII_Oxy_3"/>
    <property type="match status" value="1"/>
</dbReference>
<keyword evidence="3" id="KW-1185">Reference proteome</keyword>
<dbReference type="Gene3D" id="2.60.120.590">
    <property type="entry name" value="Alpha-ketoglutarate-dependent dioxygenase AlkB-like"/>
    <property type="match status" value="1"/>
</dbReference>
<dbReference type="InterPro" id="IPR037151">
    <property type="entry name" value="AlkB-like_sf"/>
</dbReference>
<proteinExistence type="predicted"/>
<accession>A0AA36NJZ0</accession>
<feature type="domain" description="Fe2OG dioxygenase" evidence="1">
    <location>
        <begin position="368"/>
        <end position="478"/>
    </location>
</feature>
<evidence type="ECO:0000313" key="2">
    <source>
        <dbReference type="EMBL" id="CAJ1407106.1"/>
    </source>
</evidence>
<dbReference type="AlphaFoldDB" id="A0AA36NJZ0"/>
<dbReference type="GO" id="GO:0006631">
    <property type="term" value="P:fatty acid metabolic process"/>
    <property type="evidence" value="ECO:0007669"/>
    <property type="project" value="TreeGrafter"/>
</dbReference>
<dbReference type="SUPFAM" id="SSF51197">
    <property type="entry name" value="Clavaminate synthase-like"/>
    <property type="match status" value="1"/>
</dbReference>
<dbReference type="GO" id="GO:0005759">
    <property type="term" value="C:mitochondrial matrix"/>
    <property type="evidence" value="ECO:0007669"/>
    <property type="project" value="TreeGrafter"/>
</dbReference>
<dbReference type="EMBL" id="CAUJNA010003659">
    <property type="protein sequence ID" value="CAJ1407106.1"/>
    <property type="molecule type" value="Genomic_DNA"/>
</dbReference>
<feature type="domain" description="Fe2OG dioxygenase" evidence="1">
    <location>
        <begin position="71"/>
        <end position="162"/>
    </location>
</feature>
<dbReference type="PANTHER" id="PTHR21052:SF0">
    <property type="entry name" value="ALPHA-KETOGLUTARATE-DEPENDENT DIOXYGENASE ALKB HOMOLOG 7, MITOCHONDRIAL"/>
    <property type="match status" value="1"/>
</dbReference>
<sequence length="575" mass="63180">MEKRRWGPLLPPELCKELLLQHVACAVPGYRPGCSASTLLCAPRWAWPALLRARDILRDAAEDLFGDFLWPETTVTVAWFPGSGLPLHADNGRSYLAQRHVSAVCWLGAQGEDFQGGDFFFAEGPTLRPQAGHGVIFSSEELHGLKEVTQGMRVALNVWFTRDPAAAEDPRLLRRISQCRSGGARRVFGEGPQASWPPGEPARVLARQTAQAVAKAPRRFGQAKAVCKSLGRGTDGCGGDWRFDVALRACRLYMRSGRLLRILRAREQQVTAALPSWRARGLLSAPCDKPRLRRPRRPRFFGRVDTAASVPGLTVLRGALKPNAQARLLRRAERLLCGACNQAMRFGDLPHWAQRLAKRCRIPGFRVRFDQLIVNAYNRGEGIRPHVDLLKFGEQVAGVSLGSEATLKLRRIRAERLPVKPGEECRLSEEDLEVSVSVALAPGDVYGLAGPARYNWTHEICPESVLKRRVSLTFRRLVSALGPDPIESDTAAVGSVLSSLPIMVQYTAGHQWLPASRVSKAFRWLARTLGPAALGLLAGVAVLSLLQLLCKAAGSGARDSLSFKDGYLRVATEEL</sequence>
<comment type="caution">
    <text evidence="2">The sequence shown here is derived from an EMBL/GenBank/DDBJ whole genome shotgun (WGS) entry which is preliminary data.</text>
</comment>
<protein>
    <recommendedName>
        <fullName evidence="1">Fe2OG dioxygenase domain-containing protein</fullName>
    </recommendedName>
</protein>
<evidence type="ECO:0000259" key="1">
    <source>
        <dbReference type="PROSITE" id="PS51471"/>
    </source>
</evidence>